<organism evidence="2 3">
    <name type="scientific">Marinibaculum pumilum</name>
    <dbReference type="NCBI Taxonomy" id="1766165"/>
    <lineage>
        <taxon>Bacteria</taxon>
        <taxon>Pseudomonadati</taxon>
        <taxon>Pseudomonadota</taxon>
        <taxon>Alphaproteobacteria</taxon>
        <taxon>Rhodospirillales</taxon>
        <taxon>Rhodospirillaceae</taxon>
        <taxon>Marinibaculum</taxon>
    </lineage>
</organism>
<accession>A0ABV7L035</accession>
<feature type="region of interest" description="Disordered" evidence="1">
    <location>
        <begin position="60"/>
        <end position="86"/>
    </location>
</feature>
<sequence length="133" mass="13735">MLILLTAACGGSGSHLVEEAPSRFAGMDRRTLNACAGTPTAVEDAAGGTVLHYEMSSARQVDIPRPDPGPGRVGSASDALPPPPSVTYRRNCSARFLVRDGRVVDAAFDGRAAGGEPAPAACEPFVRRCLRGG</sequence>
<reference evidence="3" key="1">
    <citation type="journal article" date="2019" name="Int. J. Syst. Evol. Microbiol.">
        <title>The Global Catalogue of Microorganisms (GCM) 10K type strain sequencing project: providing services to taxonomists for standard genome sequencing and annotation.</title>
        <authorList>
            <consortium name="The Broad Institute Genomics Platform"/>
            <consortium name="The Broad Institute Genome Sequencing Center for Infectious Disease"/>
            <person name="Wu L."/>
            <person name="Ma J."/>
        </authorList>
    </citation>
    <scope>NUCLEOTIDE SEQUENCE [LARGE SCALE GENOMIC DNA]</scope>
    <source>
        <strain evidence="3">KCTC 42964</strain>
    </source>
</reference>
<evidence type="ECO:0000256" key="1">
    <source>
        <dbReference type="SAM" id="MobiDB-lite"/>
    </source>
</evidence>
<dbReference type="Proteomes" id="UP001595528">
    <property type="component" value="Unassembled WGS sequence"/>
</dbReference>
<evidence type="ECO:0000313" key="3">
    <source>
        <dbReference type="Proteomes" id="UP001595528"/>
    </source>
</evidence>
<keyword evidence="3" id="KW-1185">Reference proteome</keyword>
<dbReference type="EMBL" id="JBHRTR010000027">
    <property type="protein sequence ID" value="MFC3228028.1"/>
    <property type="molecule type" value="Genomic_DNA"/>
</dbReference>
<name>A0ABV7L035_9PROT</name>
<evidence type="ECO:0000313" key="2">
    <source>
        <dbReference type="EMBL" id="MFC3228028.1"/>
    </source>
</evidence>
<gene>
    <name evidence="2" type="ORF">ACFOGJ_12345</name>
</gene>
<protein>
    <submittedName>
        <fullName evidence="2">Uncharacterized protein</fullName>
    </submittedName>
</protein>
<comment type="caution">
    <text evidence="2">The sequence shown here is derived from an EMBL/GenBank/DDBJ whole genome shotgun (WGS) entry which is preliminary data.</text>
</comment>
<proteinExistence type="predicted"/>